<dbReference type="EMBL" id="JACVVK020000103">
    <property type="protein sequence ID" value="KAK7492483.1"/>
    <property type="molecule type" value="Genomic_DNA"/>
</dbReference>
<keyword evidence="3" id="KW-1185">Reference proteome</keyword>
<gene>
    <name evidence="1" type="ORF">BaRGS_00016354</name>
    <name evidence="2" type="ORF">BaRGS_00016356</name>
</gene>
<organism evidence="1 3">
    <name type="scientific">Batillaria attramentaria</name>
    <dbReference type="NCBI Taxonomy" id="370345"/>
    <lineage>
        <taxon>Eukaryota</taxon>
        <taxon>Metazoa</taxon>
        <taxon>Spiralia</taxon>
        <taxon>Lophotrochozoa</taxon>
        <taxon>Mollusca</taxon>
        <taxon>Gastropoda</taxon>
        <taxon>Caenogastropoda</taxon>
        <taxon>Sorbeoconcha</taxon>
        <taxon>Cerithioidea</taxon>
        <taxon>Batillariidae</taxon>
        <taxon>Batillaria</taxon>
    </lineage>
</organism>
<protein>
    <submittedName>
        <fullName evidence="1">Uncharacterized protein</fullName>
    </submittedName>
</protein>
<evidence type="ECO:0000313" key="2">
    <source>
        <dbReference type="EMBL" id="KAK7492483.1"/>
    </source>
</evidence>
<sequence length="89" mass="10520">MSNYGKPKRVMKCTRSGRPVHQLTLFRLRRPYPHIILGDQIPPLYNQLQASKMEQWQAQNTSNKNRHIQQIFLPRAIRTLTSSFDRSDN</sequence>
<dbReference type="EMBL" id="JACVVK020000103">
    <property type="protein sequence ID" value="KAK7492481.1"/>
    <property type="molecule type" value="Genomic_DNA"/>
</dbReference>
<reference evidence="1" key="1">
    <citation type="submission" date="2020-09" db="EMBL/GenBank/DDBJ databases">
        <authorList>
            <person name="Won Y."/>
        </authorList>
    </citation>
    <scope>NUCLEOTIDE SEQUENCE</scope>
    <source>
        <strain evidence="1">Wonlab-2016</strain>
        <tissue evidence="1">Foot muscle</tissue>
    </source>
</reference>
<proteinExistence type="predicted"/>
<comment type="caution">
    <text evidence="1">The sequence shown here is derived from an EMBL/GenBank/DDBJ whole genome shotgun (WGS) entry which is preliminary data.</text>
</comment>
<accession>A0ABD0KZE6</accession>
<reference evidence="1" key="3">
    <citation type="submission" date="2023-01" db="EMBL/GenBank/DDBJ databases">
        <authorList>
            <person name="Patra A."/>
        </authorList>
    </citation>
    <scope>NUCLEOTIDE SEQUENCE</scope>
    <source>
        <strain evidence="1">Wonlab-2016</strain>
        <tissue evidence="1">Foot muscle</tissue>
    </source>
</reference>
<dbReference type="AlphaFoldDB" id="A0ABD0KZE6"/>
<name>A0ABD0KZE6_9CAEN</name>
<reference evidence="1 3" key="2">
    <citation type="journal article" date="2023" name="Sci. Data">
        <title>Genome assembly of the Korean intertidal mud-creeper Batillaria attramentaria.</title>
        <authorList>
            <person name="Patra A.K."/>
            <person name="Ho P.T."/>
            <person name="Jun S."/>
            <person name="Lee S.J."/>
            <person name="Kim Y."/>
            <person name="Won Y.J."/>
        </authorList>
    </citation>
    <scope>NUCLEOTIDE SEQUENCE [LARGE SCALE GENOMIC DNA]</scope>
    <source>
        <strain evidence="1">Wonlab-2016</strain>
    </source>
</reference>
<dbReference type="Proteomes" id="UP001519460">
    <property type="component" value="Unassembled WGS sequence"/>
</dbReference>
<evidence type="ECO:0000313" key="1">
    <source>
        <dbReference type="EMBL" id="KAK7492481.1"/>
    </source>
</evidence>
<evidence type="ECO:0000313" key="3">
    <source>
        <dbReference type="Proteomes" id="UP001519460"/>
    </source>
</evidence>